<dbReference type="Pfam" id="PF01425">
    <property type="entry name" value="Amidase"/>
    <property type="match status" value="1"/>
</dbReference>
<reference evidence="2 3" key="1">
    <citation type="submission" date="2023-08" db="EMBL/GenBank/DDBJ databases">
        <title>Genome sequencing of plant associated microbes to promote plant fitness in Sorghum bicolor and Oryza sativa.</title>
        <authorList>
            <person name="Coleman-Derr D."/>
        </authorList>
    </citation>
    <scope>NUCLEOTIDE SEQUENCE [LARGE SCALE GENOMIC DNA]</scope>
    <source>
        <strain evidence="2 3">SLBN-33</strain>
    </source>
</reference>
<evidence type="ECO:0000313" key="3">
    <source>
        <dbReference type="Proteomes" id="UP001245184"/>
    </source>
</evidence>
<dbReference type="Gene3D" id="3.90.1300.10">
    <property type="entry name" value="Amidase signature (AS) domain"/>
    <property type="match status" value="1"/>
</dbReference>
<dbReference type="EC" id="3.5.1.4" evidence="2"/>
<organism evidence="2 3">
    <name type="scientific">Paraburkholderia graminis</name>
    <dbReference type="NCBI Taxonomy" id="60548"/>
    <lineage>
        <taxon>Bacteria</taxon>
        <taxon>Pseudomonadati</taxon>
        <taxon>Pseudomonadota</taxon>
        <taxon>Betaproteobacteria</taxon>
        <taxon>Burkholderiales</taxon>
        <taxon>Burkholderiaceae</taxon>
        <taxon>Paraburkholderia</taxon>
    </lineage>
</organism>
<proteinExistence type="predicted"/>
<protein>
    <submittedName>
        <fullName evidence="2">Amidase</fullName>
        <ecNumber evidence="2">3.5.1.4</ecNumber>
    </submittedName>
</protein>
<sequence>MSELWQLSATELAKRVRTREVSAREAAQSALLRLDAVNPLINAVVAHRPDWVLEQADSVDRAIARGEDPGPLAGVPVTTKINTDHAGFATTNGTRLQENLVAEVNSPAVDNLQKAGAVLLGRSNSPTFALRWFTSNQIHGRTLNPRDPSLTPGGSSGGGAAAVTAGIGQIAVGTDIGGSIRYPAYACGIHGLRPTFGRVPAFNASSPERPIGAQLMSATGPMARTVADLRLGLVALAAPDLRDPWYLPMPLEGRAVPLRAALCLRPGGLQIVKEVEHALLDAAQRLRDAGWRVDEIDDTPSMREAAQLQERLWLGDGFEALADSVARDGDPGAQAVVNAARLKVKDLPADVISRSLVRRTSLLREWRLFLDQYAVVLMPVSAELPFPDDLDQQGAAGFDRVWEAQLTMRALPAMGLPGLAVTTQLVNGVPVGVQIVAAHYREDLCLLAGEAIEARGTPLSPVMPVTPLTSLTPLTPRV</sequence>
<dbReference type="Proteomes" id="UP001245184">
    <property type="component" value="Unassembled WGS sequence"/>
</dbReference>
<dbReference type="GO" id="GO:0004040">
    <property type="term" value="F:amidase activity"/>
    <property type="evidence" value="ECO:0007669"/>
    <property type="project" value="UniProtKB-EC"/>
</dbReference>
<comment type="caution">
    <text evidence="2">The sequence shown here is derived from an EMBL/GenBank/DDBJ whole genome shotgun (WGS) entry which is preliminary data.</text>
</comment>
<keyword evidence="2" id="KW-0378">Hydrolase</keyword>
<gene>
    <name evidence="2" type="ORF">QF025_003278</name>
</gene>
<dbReference type="InterPro" id="IPR023631">
    <property type="entry name" value="Amidase_dom"/>
</dbReference>
<dbReference type="RefSeq" id="WP_029970260.1">
    <property type="nucleotide sequence ID" value="NZ_ATXV01000010.1"/>
</dbReference>
<accession>A0ABD5CHV8</accession>
<dbReference type="PANTHER" id="PTHR43372:SF4">
    <property type="entry name" value="FATTY-ACID AMIDE HYDROLASE 2"/>
    <property type="match status" value="1"/>
</dbReference>
<evidence type="ECO:0000259" key="1">
    <source>
        <dbReference type="Pfam" id="PF01425"/>
    </source>
</evidence>
<dbReference type="AlphaFoldDB" id="A0ABD5CHV8"/>
<dbReference type="EMBL" id="JAVIZN010000002">
    <property type="protein sequence ID" value="MDR6204558.1"/>
    <property type="molecule type" value="Genomic_DNA"/>
</dbReference>
<dbReference type="InterPro" id="IPR036928">
    <property type="entry name" value="AS_sf"/>
</dbReference>
<evidence type="ECO:0000313" key="2">
    <source>
        <dbReference type="EMBL" id="MDR6204558.1"/>
    </source>
</evidence>
<name>A0ABD5CHV8_9BURK</name>
<feature type="domain" description="Amidase" evidence="1">
    <location>
        <begin position="27"/>
        <end position="446"/>
    </location>
</feature>
<dbReference type="InterPro" id="IPR052739">
    <property type="entry name" value="FAAH2"/>
</dbReference>
<dbReference type="SUPFAM" id="SSF75304">
    <property type="entry name" value="Amidase signature (AS) enzymes"/>
    <property type="match status" value="1"/>
</dbReference>
<dbReference type="NCBIfam" id="NF005687">
    <property type="entry name" value="PRK07487.1"/>
    <property type="match status" value="1"/>
</dbReference>
<dbReference type="PANTHER" id="PTHR43372">
    <property type="entry name" value="FATTY-ACID AMIDE HYDROLASE"/>
    <property type="match status" value="1"/>
</dbReference>